<keyword evidence="13" id="KW-1185">Reference proteome</keyword>
<dbReference type="Pfam" id="PF03062">
    <property type="entry name" value="MBOAT"/>
    <property type="match status" value="1"/>
</dbReference>
<keyword evidence="6 11" id="KW-1133">Transmembrane helix</keyword>
<sequence length="352" mass="40789">MLMKIHSYIATNGECSIKLGDLKQLEAIYGDIKKNDTELPDDVALEDSDTSEEDLQSRHKASAIAAAILLKDHLTHPHPRTTKDTKAKGEEEAKDTTLVVTPQMLADEIRELRNELTTSTGELWPANVTVWNFMDYLLVPTLIYELQYPRTEKIRLAYVFEKAVATLGTFTLLYLTTEHYIYPVIFDESVSPLRALVMLLIPFMMNYLMIFYIIFECICNAFAELSCFADRNFYEDWWNCETFDEWARKWNKPVHNFLLRHVYASGIESWHLSKSNAALLTFFLSSCVHELVMMVVTRKVRMYLFFLQMFQLPLIWVGNSKIIRSQPRLANAFFWMGMFCGPPLLGVAYCYA</sequence>
<keyword evidence="8" id="KW-0012">Acyltransferase</keyword>
<dbReference type="Proteomes" id="UP000807716">
    <property type="component" value="Unassembled WGS sequence"/>
</dbReference>
<evidence type="ECO:0000256" key="7">
    <source>
        <dbReference type="ARBA" id="ARBA00023136"/>
    </source>
</evidence>
<reference evidence="12" key="1">
    <citation type="journal article" date="2020" name="Fungal Divers.">
        <title>Resolving the Mortierellaceae phylogeny through synthesis of multi-gene phylogenetics and phylogenomics.</title>
        <authorList>
            <person name="Vandepol N."/>
            <person name="Liber J."/>
            <person name="Desiro A."/>
            <person name="Na H."/>
            <person name="Kennedy M."/>
            <person name="Barry K."/>
            <person name="Grigoriev I.V."/>
            <person name="Miller A.N."/>
            <person name="O'Donnell K."/>
            <person name="Stajich J.E."/>
            <person name="Bonito G."/>
        </authorList>
    </citation>
    <scope>NUCLEOTIDE SEQUENCE</scope>
    <source>
        <strain evidence="12">BC1065</strain>
    </source>
</reference>
<dbReference type="AlphaFoldDB" id="A0A9P6PTG5"/>
<dbReference type="GO" id="GO:0008204">
    <property type="term" value="P:ergosterol metabolic process"/>
    <property type="evidence" value="ECO:0007669"/>
    <property type="project" value="TreeGrafter"/>
</dbReference>
<evidence type="ECO:0000313" key="12">
    <source>
        <dbReference type="EMBL" id="KAG0251677.1"/>
    </source>
</evidence>
<evidence type="ECO:0000256" key="4">
    <source>
        <dbReference type="ARBA" id="ARBA00022692"/>
    </source>
</evidence>
<evidence type="ECO:0000256" key="11">
    <source>
        <dbReference type="SAM" id="Phobius"/>
    </source>
</evidence>
<evidence type="ECO:0000256" key="5">
    <source>
        <dbReference type="ARBA" id="ARBA00022824"/>
    </source>
</evidence>
<keyword evidence="5" id="KW-0256">Endoplasmic reticulum</keyword>
<evidence type="ECO:0000256" key="9">
    <source>
        <dbReference type="ARBA" id="ARBA00023568"/>
    </source>
</evidence>
<feature type="transmembrane region" description="Helical" evidence="11">
    <location>
        <begin position="156"/>
        <end position="175"/>
    </location>
</feature>
<dbReference type="PANTHER" id="PTHR10408:SF9">
    <property type="entry name" value="STEROL O-ACYLTRANSFERASE 2-RELATED"/>
    <property type="match status" value="1"/>
</dbReference>
<comment type="similarity">
    <text evidence="2">Belongs to the membrane-bound acyltransferase family. Sterol o-acyltransferase subfamily.</text>
</comment>
<dbReference type="InterPro" id="IPR004299">
    <property type="entry name" value="MBOAT_fam"/>
</dbReference>
<name>A0A9P6PTG5_9FUNG</name>
<evidence type="ECO:0000256" key="1">
    <source>
        <dbReference type="ARBA" id="ARBA00004477"/>
    </source>
</evidence>
<keyword evidence="3" id="KW-0808">Transferase</keyword>
<comment type="caution">
    <text evidence="12">The sequence shown here is derived from an EMBL/GenBank/DDBJ whole genome shotgun (WGS) entry which is preliminary data.</text>
</comment>
<dbReference type="EMBL" id="JAAAJB010000728">
    <property type="protein sequence ID" value="KAG0251677.1"/>
    <property type="molecule type" value="Genomic_DNA"/>
</dbReference>
<evidence type="ECO:0000256" key="8">
    <source>
        <dbReference type="ARBA" id="ARBA00023315"/>
    </source>
</evidence>
<feature type="transmembrane region" description="Helical" evidence="11">
    <location>
        <begin position="195"/>
        <end position="215"/>
    </location>
</feature>
<feature type="active site" evidence="10">
    <location>
        <position position="289"/>
    </location>
</feature>
<gene>
    <name evidence="12" type="ORF">DFQ27_008599</name>
</gene>
<dbReference type="PANTHER" id="PTHR10408">
    <property type="entry name" value="STEROL O-ACYLTRANSFERASE"/>
    <property type="match status" value="1"/>
</dbReference>
<protein>
    <recommendedName>
        <fullName evidence="14">O-acyltransferase</fullName>
    </recommendedName>
</protein>
<evidence type="ECO:0008006" key="14">
    <source>
        <dbReference type="Google" id="ProtNLM"/>
    </source>
</evidence>
<organism evidence="12 13">
    <name type="scientific">Actinomortierella ambigua</name>
    <dbReference type="NCBI Taxonomy" id="1343610"/>
    <lineage>
        <taxon>Eukaryota</taxon>
        <taxon>Fungi</taxon>
        <taxon>Fungi incertae sedis</taxon>
        <taxon>Mucoromycota</taxon>
        <taxon>Mortierellomycotina</taxon>
        <taxon>Mortierellomycetes</taxon>
        <taxon>Mortierellales</taxon>
        <taxon>Mortierellaceae</taxon>
        <taxon>Actinomortierella</taxon>
    </lineage>
</organism>
<dbReference type="GO" id="GO:0034737">
    <property type="term" value="F:ergosterol O-acyltransferase activity"/>
    <property type="evidence" value="ECO:0007669"/>
    <property type="project" value="TreeGrafter"/>
</dbReference>
<feature type="transmembrane region" description="Helical" evidence="11">
    <location>
        <begin position="332"/>
        <end position="351"/>
    </location>
</feature>
<dbReference type="OrthoDB" id="10039049at2759"/>
<evidence type="ECO:0000256" key="3">
    <source>
        <dbReference type="ARBA" id="ARBA00022679"/>
    </source>
</evidence>
<dbReference type="InterPro" id="IPR014371">
    <property type="entry name" value="Oat_ACAT_DAG_ARE"/>
</dbReference>
<dbReference type="PIRSF" id="PIRSF000439">
    <property type="entry name" value="Oat_ACAT_DAG_ARE"/>
    <property type="match status" value="1"/>
</dbReference>
<dbReference type="GO" id="GO:0005789">
    <property type="term" value="C:endoplasmic reticulum membrane"/>
    <property type="evidence" value="ECO:0007669"/>
    <property type="project" value="UniProtKB-SubCell"/>
</dbReference>
<comment type="subcellular location">
    <subcellularLocation>
        <location evidence="1">Endoplasmic reticulum membrane</location>
        <topology evidence="1">Multi-pass membrane protein</topology>
    </subcellularLocation>
</comment>
<feature type="transmembrane region" description="Helical" evidence="11">
    <location>
        <begin position="302"/>
        <end position="320"/>
    </location>
</feature>
<evidence type="ECO:0000256" key="2">
    <source>
        <dbReference type="ARBA" id="ARBA00009010"/>
    </source>
</evidence>
<evidence type="ECO:0000256" key="6">
    <source>
        <dbReference type="ARBA" id="ARBA00022989"/>
    </source>
</evidence>
<evidence type="ECO:0000256" key="10">
    <source>
        <dbReference type="PIRSR" id="PIRSR000439-1"/>
    </source>
</evidence>
<keyword evidence="4 11" id="KW-0812">Transmembrane</keyword>
<accession>A0A9P6PTG5</accession>
<evidence type="ECO:0000313" key="13">
    <source>
        <dbReference type="Proteomes" id="UP000807716"/>
    </source>
</evidence>
<comment type="function">
    <text evidence="9">Sterol O-acyltransferase that catalyzes the formation of stery esters.</text>
</comment>
<proteinExistence type="inferred from homology"/>
<keyword evidence="7 11" id="KW-0472">Membrane</keyword>